<dbReference type="AlphaFoldDB" id="A0A934U5H7"/>
<evidence type="ECO:0000313" key="2">
    <source>
        <dbReference type="Proteomes" id="UP000655868"/>
    </source>
</evidence>
<dbReference type="InterPro" id="IPR046229">
    <property type="entry name" value="TnpC-like"/>
</dbReference>
<gene>
    <name evidence="1" type="ORF">JGU71_18425</name>
</gene>
<organism evidence="1 2">
    <name type="scientific">Antrihabitans stalagmiti</name>
    <dbReference type="NCBI Taxonomy" id="2799499"/>
    <lineage>
        <taxon>Bacteria</taxon>
        <taxon>Bacillati</taxon>
        <taxon>Actinomycetota</taxon>
        <taxon>Actinomycetes</taxon>
        <taxon>Mycobacteriales</taxon>
        <taxon>Nocardiaceae</taxon>
        <taxon>Antrihabitans</taxon>
    </lineage>
</organism>
<evidence type="ECO:0000313" key="1">
    <source>
        <dbReference type="EMBL" id="MBJ8340863.1"/>
    </source>
</evidence>
<dbReference type="Proteomes" id="UP000655868">
    <property type="component" value="Unassembled WGS sequence"/>
</dbReference>
<protein>
    <recommendedName>
        <fullName evidence="3">Transposase</fullName>
    </recommendedName>
</protein>
<name>A0A934U5H7_9NOCA</name>
<dbReference type="Pfam" id="PF19776">
    <property type="entry name" value="DUF6262"/>
    <property type="match status" value="1"/>
</dbReference>
<dbReference type="RefSeq" id="WP_199705714.1">
    <property type="nucleotide sequence ID" value="NZ_JAEMNV010000005.1"/>
</dbReference>
<dbReference type="EMBL" id="JAEMNV010000005">
    <property type="protein sequence ID" value="MBJ8340863.1"/>
    <property type="molecule type" value="Genomic_DNA"/>
</dbReference>
<comment type="caution">
    <text evidence="1">The sequence shown here is derived from an EMBL/GenBank/DDBJ whole genome shotgun (WGS) entry which is preliminary data.</text>
</comment>
<evidence type="ECO:0008006" key="3">
    <source>
        <dbReference type="Google" id="ProtNLM"/>
    </source>
</evidence>
<accession>A0A934U5H7</accession>
<sequence>MTLTAEQRAELLRRSAQARTAAAIEKASKAIAALQKRGAAVNFRKVAQEGNVSLDFLYRNTELREKIIRLRSRNQPARAMPIEPNSQSTIVLSLTRQLRDAKAEIARLHAALAVAHGENLTLRRAQPPSDYLPAT</sequence>
<reference evidence="1" key="1">
    <citation type="submission" date="2020-12" db="EMBL/GenBank/DDBJ databases">
        <title>Antrihabitans popcorni sp. nov. and Antrihabitans auranticaus sp. nov., isolated from a larva cave.</title>
        <authorList>
            <person name="Lee S.D."/>
            <person name="Kim I.S."/>
        </authorList>
    </citation>
    <scope>NUCLEOTIDE SEQUENCE</scope>
    <source>
        <strain evidence="1">YC3-6</strain>
    </source>
</reference>
<keyword evidence="2" id="KW-1185">Reference proteome</keyword>
<proteinExistence type="predicted"/>